<dbReference type="GO" id="GO:0015190">
    <property type="term" value="F:L-leucine transmembrane transporter activity"/>
    <property type="evidence" value="ECO:0007669"/>
    <property type="project" value="TreeGrafter"/>
</dbReference>
<feature type="transmembrane region" description="Helical" evidence="9">
    <location>
        <begin position="311"/>
        <end position="330"/>
    </location>
</feature>
<organism evidence="10 11">
    <name type="scientific">Parendozoicomonas haliclonae</name>
    <dbReference type="NCBI Taxonomy" id="1960125"/>
    <lineage>
        <taxon>Bacteria</taxon>
        <taxon>Pseudomonadati</taxon>
        <taxon>Pseudomonadota</taxon>
        <taxon>Gammaproteobacteria</taxon>
        <taxon>Oceanospirillales</taxon>
        <taxon>Endozoicomonadaceae</taxon>
        <taxon>Parendozoicomonas</taxon>
    </lineage>
</organism>
<name>A0A1X7ANM5_9GAMM</name>
<feature type="transmembrane region" description="Helical" evidence="9">
    <location>
        <begin position="277"/>
        <end position="299"/>
    </location>
</feature>
<dbReference type="InterPro" id="IPR004685">
    <property type="entry name" value="Brnchd-chn_aa_trnsp_Livcs"/>
</dbReference>
<dbReference type="GO" id="GO:0005304">
    <property type="term" value="F:L-valine transmembrane transporter activity"/>
    <property type="evidence" value="ECO:0007669"/>
    <property type="project" value="TreeGrafter"/>
</dbReference>
<comment type="subcellular location">
    <subcellularLocation>
        <location evidence="9">Cell inner membrane</location>
        <topology evidence="9">Multi-pass membrane protein</topology>
    </subcellularLocation>
    <subcellularLocation>
        <location evidence="1">Cell membrane</location>
        <topology evidence="1">Multi-pass membrane protein</topology>
    </subcellularLocation>
</comment>
<feature type="transmembrane region" description="Helical" evidence="9">
    <location>
        <begin position="75"/>
        <end position="95"/>
    </location>
</feature>
<dbReference type="NCBIfam" id="TIGR00796">
    <property type="entry name" value="livcs"/>
    <property type="match status" value="1"/>
</dbReference>
<feature type="transmembrane region" description="Helical" evidence="9">
    <location>
        <begin position="227"/>
        <end position="245"/>
    </location>
</feature>
<feature type="transmembrane region" description="Helical" evidence="9">
    <location>
        <begin position="405"/>
        <end position="425"/>
    </location>
</feature>
<evidence type="ECO:0000256" key="2">
    <source>
        <dbReference type="ARBA" id="ARBA00008540"/>
    </source>
</evidence>
<feature type="transmembrane region" description="Helical" evidence="9">
    <location>
        <begin position="115"/>
        <end position="134"/>
    </location>
</feature>
<proteinExistence type="inferred from homology"/>
<feature type="transmembrane region" description="Helical" evidence="9">
    <location>
        <begin position="146"/>
        <end position="164"/>
    </location>
</feature>
<keyword evidence="8 9" id="KW-0472">Membrane</keyword>
<comment type="function">
    <text evidence="9">Component of the transport system for branched-chain amino acids.</text>
</comment>
<evidence type="ECO:0000256" key="7">
    <source>
        <dbReference type="ARBA" id="ARBA00022989"/>
    </source>
</evidence>
<comment type="similarity">
    <text evidence="2 9">Belongs to the branched chain amino acid transporter family.</text>
</comment>
<feature type="transmembrane region" description="Helical" evidence="9">
    <location>
        <begin position="367"/>
        <end position="385"/>
    </location>
</feature>
<keyword evidence="7 9" id="KW-1133">Transmembrane helix</keyword>
<keyword evidence="11" id="KW-1185">Reference proteome</keyword>
<accession>A0A1X7ANM5</accession>
<feature type="transmembrane region" description="Helical" evidence="9">
    <location>
        <begin position="37"/>
        <end position="63"/>
    </location>
</feature>
<comment type="caution">
    <text evidence="9">Lacks conserved residue(s) required for the propagation of feature annotation.</text>
</comment>
<gene>
    <name evidence="10" type="primary">brnQ_2</name>
    <name evidence="10" type="ORF">EHSB41UT_03462</name>
</gene>
<dbReference type="GO" id="GO:0015820">
    <property type="term" value="P:L-leucine transport"/>
    <property type="evidence" value="ECO:0007669"/>
    <property type="project" value="TreeGrafter"/>
</dbReference>
<evidence type="ECO:0000256" key="8">
    <source>
        <dbReference type="ARBA" id="ARBA00023136"/>
    </source>
</evidence>
<dbReference type="GO" id="GO:0015818">
    <property type="term" value="P:isoleucine transport"/>
    <property type="evidence" value="ECO:0007669"/>
    <property type="project" value="TreeGrafter"/>
</dbReference>
<dbReference type="AlphaFoldDB" id="A0A1X7ANM5"/>
<evidence type="ECO:0000256" key="6">
    <source>
        <dbReference type="ARBA" id="ARBA00022970"/>
    </source>
</evidence>
<dbReference type="PANTHER" id="PTHR30588">
    <property type="entry name" value="BRANCHED-CHAIN AMINO ACID TRANSPORT SYSTEM 2 CARRIER PROTEIN"/>
    <property type="match status" value="1"/>
</dbReference>
<evidence type="ECO:0000313" key="11">
    <source>
        <dbReference type="Proteomes" id="UP000196573"/>
    </source>
</evidence>
<evidence type="ECO:0000256" key="3">
    <source>
        <dbReference type="ARBA" id="ARBA00022448"/>
    </source>
</evidence>
<dbReference type="RefSeq" id="WP_087112125.1">
    <property type="nucleotide sequence ID" value="NZ_CBCSCN010000010.1"/>
</dbReference>
<dbReference type="Proteomes" id="UP000196573">
    <property type="component" value="Unassembled WGS sequence"/>
</dbReference>
<keyword evidence="4" id="KW-1003">Cell membrane</keyword>
<dbReference type="PANTHER" id="PTHR30588:SF0">
    <property type="entry name" value="BRANCHED-CHAIN AMINO ACID PERMEASE BRNQ"/>
    <property type="match status" value="1"/>
</dbReference>
<protein>
    <recommendedName>
        <fullName evidence="9">Branched-chain amino acid transport system carrier protein</fullName>
    </recommendedName>
</protein>
<reference evidence="10 11" key="1">
    <citation type="submission" date="2017-03" db="EMBL/GenBank/DDBJ databases">
        <authorList>
            <person name="Afonso C.L."/>
            <person name="Miller P.J."/>
            <person name="Scott M.A."/>
            <person name="Spackman E."/>
            <person name="Goraichik I."/>
            <person name="Dimitrov K.M."/>
            <person name="Suarez D.L."/>
            <person name="Swayne D.E."/>
        </authorList>
    </citation>
    <scope>NUCLEOTIDE SEQUENCE [LARGE SCALE GENOMIC DNA]</scope>
    <source>
        <strain evidence="10">SB41UT1</strain>
    </source>
</reference>
<evidence type="ECO:0000256" key="9">
    <source>
        <dbReference type="RuleBase" id="RU362122"/>
    </source>
</evidence>
<keyword evidence="6 9" id="KW-0029">Amino-acid transport</keyword>
<keyword evidence="3 9" id="KW-0813">Transport</keyword>
<dbReference type="OrthoDB" id="9783920at2"/>
<feature type="transmembrane region" description="Helical" evidence="9">
    <location>
        <begin position="336"/>
        <end position="355"/>
    </location>
</feature>
<evidence type="ECO:0000256" key="5">
    <source>
        <dbReference type="ARBA" id="ARBA00022692"/>
    </source>
</evidence>
<evidence type="ECO:0000256" key="4">
    <source>
        <dbReference type="ARBA" id="ARBA00022475"/>
    </source>
</evidence>
<dbReference type="GO" id="GO:0015188">
    <property type="term" value="F:L-isoleucine transmembrane transporter activity"/>
    <property type="evidence" value="ECO:0007669"/>
    <property type="project" value="TreeGrafter"/>
</dbReference>
<feature type="transmembrane region" description="Helical" evidence="9">
    <location>
        <begin position="7"/>
        <end position="25"/>
    </location>
</feature>
<sequence length="432" mass="46758">MGRGERIGIGLMVFAFFLGAGNLIFPPWAGQLSGENLWLSLTGFLLTDVGLSMLGIVAIALAGSPESLTRDIPGFLAPMFWIAAYVIIGPAFAVPRTSVVAFDVGIRPWLPGDEQSYLALYSIVFFAISAWLCIFPGRLITVVGRILTPVLLLVLLAIYIAMFLQPPVTFGPGLGPWANHAMLEGAVQGYQTMDTLGALAFGLVITSAVKNYGVTSRRELVRYTSEAAIIAGIALSVVYIGLFYLGGISRELIPDAANGGIILSYMVVYLLGDTGQAALTVVITLACLTTAVGVTTACGNYFHSRWPKISYRFWVIQISFLAMIVANAGLNTLLKLSVPVVLTIYPVAIMIISVELIRTWVVINREVVRASLLVVVIFSAVDGLYSTGLIDSWTFVRYIPLFENGLGWMLPGLSVLLAGWLFFLLKVRYALR</sequence>
<dbReference type="Pfam" id="PF05525">
    <property type="entry name" value="Branch_AA_trans"/>
    <property type="match status" value="1"/>
</dbReference>
<evidence type="ECO:0000256" key="1">
    <source>
        <dbReference type="ARBA" id="ARBA00004651"/>
    </source>
</evidence>
<keyword evidence="5 9" id="KW-0812">Transmembrane</keyword>
<dbReference type="GO" id="GO:0005886">
    <property type="term" value="C:plasma membrane"/>
    <property type="evidence" value="ECO:0007669"/>
    <property type="project" value="UniProtKB-SubCell"/>
</dbReference>
<dbReference type="EMBL" id="FWPT01000008">
    <property type="protein sequence ID" value="SMA49680.1"/>
    <property type="molecule type" value="Genomic_DNA"/>
</dbReference>
<evidence type="ECO:0000313" key="10">
    <source>
        <dbReference type="EMBL" id="SMA49680.1"/>
    </source>
</evidence>